<keyword evidence="3" id="KW-0472">Membrane</keyword>
<feature type="transmembrane region" description="Helical" evidence="3">
    <location>
        <begin position="194"/>
        <end position="213"/>
    </location>
</feature>
<feature type="domain" description="Bcl-2 Bcl-2 homology region 1-3" evidence="4">
    <location>
        <begin position="49"/>
        <end position="163"/>
    </location>
</feature>
<organism evidence="5">
    <name type="scientific">Phallusia mammillata</name>
    <dbReference type="NCBI Taxonomy" id="59560"/>
    <lineage>
        <taxon>Eukaryota</taxon>
        <taxon>Metazoa</taxon>
        <taxon>Chordata</taxon>
        <taxon>Tunicata</taxon>
        <taxon>Ascidiacea</taxon>
        <taxon>Phlebobranchia</taxon>
        <taxon>Ascidiidae</taxon>
        <taxon>Phallusia</taxon>
    </lineage>
</organism>
<dbReference type="Gene3D" id="1.10.437.10">
    <property type="entry name" value="Blc2-like"/>
    <property type="match status" value="1"/>
</dbReference>
<sequence>MVHKTRRIVERYIFNKVKSLLNNTPQQFESHLSIIYQSDNNPSPVHLAVQRAAENYEIRYKEAFPDLMDQMRTTNTTTEDIEGLFTKISTELFQLHKKESDTTNVNGELIKWGHVMALFVFAGVLATRAVELNSLHQVDSIISWVTDFLDQDLSSWLKRQGGWENFIEWAEKLDNSNQEDIQNLPPNFGQGMRSLMGVGVLAACVGLGAVFLIHK</sequence>
<dbReference type="PANTHER" id="PTHR11256">
    <property type="entry name" value="BCL-2 RELATED"/>
    <property type="match status" value="1"/>
</dbReference>
<keyword evidence="3" id="KW-0812">Transmembrane</keyword>
<gene>
    <name evidence="5" type="primary">Mcl1</name>
</gene>
<reference evidence="5" key="1">
    <citation type="submission" date="2020-04" db="EMBL/GenBank/DDBJ databases">
        <authorList>
            <person name="Neveu A P."/>
        </authorList>
    </citation>
    <scope>NUCLEOTIDE SEQUENCE</scope>
    <source>
        <tissue evidence="5">Whole embryo</tissue>
    </source>
</reference>
<evidence type="ECO:0000313" key="5">
    <source>
        <dbReference type="EMBL" id="CAB3263687.1"/>
    </source>
</evidence>
<keyword evidence="2" id="KW-0053">Apoptosis</keyword>
<dbReference type="GO" id="GO:0005741">
    <property type="term" value="C:mitochondrial outer membrane"/>
    <property type="evidence" value="ECO:0007669"/>
    <property type="project" value="TreeGrafter"/>
</dbReference>
<dbReference type="InterPro" id="IPR002475">
    <property type="entry name" value="Bcl2-like"/>
</dbReference>
<comment type="similarity">
    <text evidence="1">Belongs to the Bcl-2 family.</text>
</comment>
<dbReference type="AlphaFoldDB" id="A0A6F9DJR1"/>
<dbReference type="Pfam" id="PF00452">
    <property type="entry name" value="Bcl-2"/>
    <property type="match status" value="1"/>
</dbReference>
<dbReference type="PROSITE" id="PS50062">
    <property type="entry name" value="BCL2_FAMILY"/>
    <property type="match status" value="1"/>
</dbReference>
<protein>
    <submittedName>
        <fullName evidence="5">Apoptosis regulator Bcl-2-like</fullName>
    </submittedName>
</protein>
<dbReference type="InterPro" id="IPR036834">
    <property type="entry name" value="Bcl-2-like_sf"/>
</dbReference>
<evidence type="ECO:0000256" key="2">
    <source>
        <dbReference type="ARBA" id="ARBA00022703"/>
    </source>
</evidence>
<dbReference type="CDD" id="cd06845">
    <property type="entry name" value="Bcl-2_like"/>
    <property type="match status" value="1"/>
</dbReference>
<dbReference type="GO" id="GO:0051400">
    <property type="term" value="F:BH domain binding"/>
    <property type="evidence" value="ECO:0007669"/>
    <property type="project" value="TreeGrafter"/>
</dbReference>
<dbReference type="GO" id="GO:0001836">
    <property type="term" value="P:release of cytochrome c from mitochondria"/>
    <property type="evidence" value="ECO:0007669"/>
    <property type="project" value="TreeGrafter"/>
</dbReference>
<proteinExistence type="evidence at transcript level"/>
<dbReference type="EMBL" id="LR787825">
    <property type="protein sequence ID" value="CAB3263687.1"/>
    <property type="molecule type" value="mRNA"/>
</dbReference>
<dbReference type="SMART" id="SM00337">
    <property type="entry name" value="BCL"/>
    <property type="match status" value="1"/>
</dbReference>
<evidence type="ECO:0000256" key="3">
    <source>
        <dbReference type="SAM" id="Phobius"/>
    </source>
</evidence>
<evidence type="ECO:0000259" key="4">
    <source>
        <dbReference type="SMART" id="SM00337"/>
    </source>
</evidence>
<accession>A0A6F9DJR1</accession>
<name>A0A6F9DJR1_9ASCI</name>
<dbReference type="GO" id="GO:0097192">
    <property type="term" value="P:extrinsic apoptotic signaling pathway in absence of ligand"/>
    <property type="evidence" value="ECO:0007669"/>
    <property type="project" value="TreeGrafter"/>
</dbReference>
<evidence type="ECO:0000256" key="1">
    <source>
        <dbReference type="ARBA" id="ARBA00009458"/>
    </source>
</evidence>
<dbReference type="InterPro" id="IPR026298">
    <property type="entry name" value="Bcl-2_fam"/>
</dbReference>
<dbReference type="SUPFAM" id="SSF56854">
    <property type="entry name" value="Bcl-2 inhibitors of programmed cell death"/>
    <property type="match status" value="1"/>
</dbReference>
<dbReference type="InterPro" id="IPR020726">
    <property type="entry name" value="Bcl2_BH2_motif_CS"/>
</dbReference>
<dbReference type="PROSITE" id="PS01258">
    <property type="entry name" value="BH2"/>
    <property type="match status" value="1"/>
</dbReference>
<dbReference type="GO" id="GO:0008630">
    <property type="term" value="P:intrinsic apoptotic signaling pathway in response to DNA damage"/>
    <property type="evidence" value="ECO:0007669"/>
    <property type="project" value="TreeGrafter"/>
</dbReference>
<keyword evidence="3" id="KW-1133">Transmembrane helix</keyword>
<dbReference type="GO" id="GO:0042981">
    <property type="term" value="P:regulation of apoptotic process"/>
    <property type="evidence" value="ECO:0007669"/>
    <property type="project" value="InterPro"/>
</dbReference>
<dbReference type="PANTHER" id="PTHR11256:SF62">
    <property type="entry name" value="BCL-2 BCL-2 HOMOLOGY REGION 1-3 DOMAIN-CONTAINING PROTEIN"/>
    <property type="match status" value="1"/>
</dbReference>
<dbReference type="InterPro" id="IPR046371">
    <property type="entry name" value="Bcl-2_BH1-3"/>
</dbReference>